<dbReference type="Ensembl" id="ENSACOT00000012863.1">
    <property type="protein sequence ID" value="ENSACOP00000012424.1"/>
    <property type="gene ID" value="ENSACOG00000008633.1"/>
</dbReference>
<dbReference type="InterPro" id="IPR020946">
    <property type="entry name" value="Flavin_mOase-like"/>
</dbReference>
<evidence type="ECO:0000256" key="3">
    <source>
        <dbReference type="ARBA" id="ARBA00023002"/>
    </source>
</evidence>
<organism evidence="5 6">
    <name type="scientific">Amazona collaria</name>
    <name type="common">yellow-billed parrot</name>
    <dbReference type="NCBI Taxonomy" id="241587"/>
    <lineage>
        <taxon>Eukaryota</taxon>
        <taxon>Metazoa</taxon>
        <taxon>Chordata</taxon>
        <taxon>Craniata</taxon>
        <taxon>Vertebrata</taxon>
        <taxon>Euteleostomi</taxon>
        <taxon>Archelosauria</taxon>
        <taxon>Archosauria</taxon>
        <taxon>Dinosauria</taxon>
        <taxon>Saurischia</taxon>
        <taxon>Theropoda</taxon>
        <taxon>Coelurosauria</taxon>
        <taxon>Aves</taxon>
        <taxon>Neognathae</taxon>
        <taxon>Neoaves</taxon>
        <taxon>Telluraves</taxon>
        <taxon>Australaves</taxon>
        <taxon>Psittaciformes</taxon>
        <taxon>Psittacidae</taxon>
        <taxon>Amazona</taxon>
    </lineage>
</organism>
<evidence type="ECO:0000256" key="1">
    <source>
        <dbReference type="ARBA" id="ARBA00022630"/>
    </source>
</evidence>
<dbReference type="Pfam" id="PF00743">
    <property type="entry name" value="FMO-like"/>
    <property type="match status" value="1"/>
</dbReference>
<dbReference type="GO" id="GO:0004499">
    <property type="term" value="F:N,N-dimethylaniline monooxygenase activity"/>
    <property type="evidence" value="ECO:0007669"/>
    <property type="project" value="InterPro"/>
</dbReference>
<protein>
    <recommendedName>
        <fullName evidence="4">Flavin-containing monooxygenase</fullName>
        <ecNumber evidence="4">1.-.-.-</ecNumber>
    </recommendedName>
</protein>
<reference evidence="5" key="1">
    <citation type="submission" date="2025-08" db="UniProtKB">
        <authorList>
            <consortium name="Ensembl"/>
        </authorList>
    </citation>
    <scope>IDENTIFICATION</scope>
</reference>
<dbReference type="Gene3D" id="3.50.50.60">
    <property type="entry name" value="FAD/NAD(P)-binding domain"/>
    <property type="match status" value="1"/>
</dbReference>
<sequence>MGRSVVVVGAGISKLVATKCLEEGLEPTCFGQSRGIMGLWCYTEGSSKIPWKVWHYFLVFIMENLKPEFHHQGEKSKPLKILICLFGLVRF</sequence>
<dbReference type="AlphaFoldDB" id="A0A8B9FND0"/>
<keyword evidence="3 4" id="KW-0560">Oxidoreductase</keyword>
<keyword evidence="6" id="KW-1185">Reference proteome</keyword>
<keyword evidence="1 4" id="KW-0285">Flavoprotein</keyword>
<dbReference type="EC" id="1.-.-.-" evidence="4"/>
<reference evidence="5" key="2">
    <citation type="submission" date="2025-09" db="UniProtKB">
        <authorList>
            <consortium name="Ensembl"/>
        </authorList>
    </citation>
    <scope>IDENTIFICATION</scope>
</reference>
<evidence type="ECO:0000313" key="5">
    <source>
        <dbReference type="Ensembl" id="ENSACOP00000012424.1"/>
    </source>
</evidence>
<dbReference type="GO" id="GO:0050661">
    <property type="term" value="F:NADP binding"/>
    <property type="evidence" value="ECO:0007669"/>
    <property type="project" value="InterPro"/>
</dbReference>
<proteinExistence type="inferred from homology"/>
<dbReference type="InterPro" id="IPR036188">
    <property type="entry name" value="FAD/NAD-bd_sf"/>
</dbReference>
<evidence type="ECO:0000313" key="6">
    <source>
        <dbReference type="Proteomes" id="UP000694522"/>
    </source>
</evidence>
<comment type="similarity">
    <text evidence="4">Belongs to the FMO family.</text>
</comment>
<dbReference type="Proteomes" id="UP000694522">
    <property type="component" value="Unplaced"/>
</dbReference>
<keyword evidence="2 4" id="KW-0274">FAD</keyword>
<accession>A0A8B9FND0</accession>
<keyword evidence="4" id="KW-0503">Monooxygenase</keyword>
<dbReference type="GO" id="GO:0050660">
    <property type="term" value="F:flavin adenine dinucleotide binding"/>
    <property type="evidence" value="ECO:0007669"/>
    <property type="project" value="InterPro"/>
</dbReference>
<evidence type="ECO:0000256" key="4">
    <source>
        <dbReference type="RuleBase" id="RU361177"/>
    </source>
</evidence>
<evidence type="ECO:0000256" key="2">
    <source>
        <dbReference type="ARBA" id="ARBA00022827"/>
    </source>
</evidence>
<comment type="cofactor">
    <cofactor evidence="4">
        <name>FAD</name>
        <dbReference type="ChEBI" id="CHEBI:57692"/>
    </cofactor>
</comment>
<name>A0A8B9FND0_9PSIT</name>